<feature type="domain" description="N-acetyltransferase" evidence="1">
    <location>
        <begin position="1"/>
        <end position="104"/>
    </location>
</feature>
<keyword evidence="3" id="KW-1185">Reference proteome</keyword>
<dbReference type="InterPro" id="IPR016181">
    <property type="entry name" value="Acyl_CoA_acyltransferase"/>
</dbReference>
<proteinExistence type="predicted"/>
<evidence type="ECO:0000313" key="3">
    <source>
        <dbReference type="Proteomes" id="UP000244855"/>
    </source>
</evidence>
<dbReference type="PANTHER" id="PTHR43415">
    <property type="entry name" value="SPERMIDINE N(1)-ACETYLTRANSFERASE"/>
    <property type="match status" value="1"/>
</dbReference>
<dbReference type="InterPro" id="IPR000182">
    <property type="entry name" value="GNAT_dom"/>
</dbReference>
<dbReference type="AlphaFoldDB" id="A0A2V1E455"/>
<keyword evidence="2" id="KW-0808">Transferase</keyword>
<dbReference type="SUPFAM" id="SSF55729">
    <property type="entry name" value="Acyl-CoA N-acyltransferases (Nat)"/>
    <property type="match status" value="1"/>
</dbReference>
<dbReference type="GO" id="GO:0016747">
    <property type="term" value="F:acyltransferase activity, transferring groups other than amino-acyl groups"/>
    <property type="evidence" value="ECO:0007669"/>
    <property type="project" value="InterPro"/>
</dbReference>
<organism evidence="2 3">
    <name type="scientific">Periconia macrospinosa</name>
    <dbReference type="NCBI Taxonomy" id="97972"/>
    <lineage>
        <taxon>Eukaryota</taxon>
        <taxon>Fungi</taxon>
        <taxon>Dikarya</taxon>
        <taxon>Ascomycota</taxon>
        <taxon>Pezizomycotina</taxon>
        <taxon>Dothideomycetes</taxon>
        <taxon>Pleosporomycetidae</taxon>
        <taxon>Pleosporales</taxon>
        <taxon>Massarineae</taxon>
        <taxon>Periconiaceae</taxon>
        <taxon>Periconia</taxon>
    </lineage>
</organism>
<dbReference type="PROSITE" id="PS51186">
    <property type="entry name" value="GNAT"/>
    <property type="match status" value="1"/>
</dbReference>
<protein>
    <submittedName>
        <fullName evidence="2">Acyl-CoA N-acyltransferase</fullName>
    </submittedName>
</protein>
<dbReference type="OrthoDB" id="64477at2759"/>
<keyword evidence="2" id="KW-0012">Acyltransferase</keyword>
<evidence type="ECO:0000313" key="2">
    <source>
        <dbReference type="EMBL" id="PVI04932.1"/>
    </source>
</evidence>
<dbReference type="PANTHER" id="PTHR43415:SF3">
    <property type="entry name" value="GNAT-FAMILY ACETYLTRANSFERASE"/>
    <property type="match status" value="1"/>
</dbReference>
<dbReference type="Gene3D" id="3.40.630.30">
    <property type="match status" value="1"/>
</dbReference>
<accession>A0A2V1E455</accession>
<gene>
    <name evidence="2" type="ORF">DM02DRAFT_611049</name>
</gene>
<evidence type="ECO:0000259" key="1">
    <source>
        <dbReference type="PROSITE" id="PS51186"/>
    </source>
</evidence>
<sequence length="132" mass="15506">MPPPIPIGQLNLKASPTNAHHHRNTEMGIDILPLYQGKGYGGEAIRWGLNYAFKRAGLHKVRIRAFEWNEGAVRLYERIGFKHEGRERESLWHEGRFWDSIELGMIDREWWDMQKVNAEKEEREVVVDGNRI</sequence>
<dbReference type="EMBL" id="KZ805317">
    <property type="protein sequence ID" value="PVI04932.1"/>
    <property type="molecule type" value="Genomic_DNA"/>
</dbReference>
<dbReference type="Proteomes" id="UP000244855">
    <property type="component" value="Unassembled WGS sequence"/>
</dbReference>
<reference evidence="2 3" key="1">
    <citation type="journal article" date="2018" name="Sci. Rep.">
        <title>Comparative genomics provides insights into the lifestyle and reveals functional heterogeneity of dark septate endophytic fungi.</title>
        <authorList>
            <person name="Knapp D.G."/>
            <person name="Nemeth J.B."/>
            <person name="Barry K."/>
            <person name="Hainaut M."/>
            <person name="Henrissat B."/>
            <person name="Johnson J."/>
            <person name="Kuo A."/>
            <person name="Lim J.H.P."/>
            <person name="Lipzen A."/>
            <person name="Nolan M."/>
            <person name="Ohm R.A."/>
            <person name="Tamas L."/>
            <person name="Grigoriev I.V."/>
            <person name="Spatafora J.W."/>
            <person name="Nagy L.G."/>
            <person name="Kovacs G.M."/>
        </authorList>
    </citation>
    <scope>NUCLEOTIDE SEQUENCE [LARGE SCALE GENOMIC DNA]</scope>
    <source>
        <strain evidence="2 3">DSE2036</strain>
    </source>
</reference>
<name>A0A2V1E455_9PLEO</name>
<dbReference type="Pfam" id="PF13302">
    <property type="entry name" value="Acetyltransf_3"/>
    <property type="match status" value="1"/>
</dbReference>